<keyword evidence="3" id="KW-0732">Signal</keyword>
<evidence type="ECO:0000313" key="11">
    <source>
        <dbReference type="EMBL" id="CAL5226969.1"/>
    </source>
</evidence>
<evidence type="ECO:0000256" key="2">
    <source>
        <dbReference type="ARBA" id="ARBA00022723"/>
    </source>
</evidence>
<keyword evidence="9" id="KW-0812">Transmembrane</keyword>
<dbReference type="PANTHER" id="PTHR19277">
    <property type="entry name" value="PENTRAXIN"/>
    <property type="match status" value="1"/>
</dbReference>
<dbReference type="Gene3D" id="2.60.120.200">
    <property type="match status" value="3"/>
</dbReference>
<dbReference type="InterPro" id="IPR013320">
    <property type="entry name" value="ConA-like_dom_sf"/>
</dbReference>
<keyword evidence="9" id="KW-1133">Transmembrane helix</keyword>
<comment type="cofactor">
    <cofactor evidence="1">
        <name>Ca(2+)</name>
        <dbReference type="ChEBI" id="CHEBI:29108"/>
    </cofactor>
</comment>
<evidence type="ECO:0000256" key="5">
    <source>
        <dbReference type="ARBA" id="ARBA00022837"/>
    </source>
</evidence>
<dbReference type="PANTHER" id="PTHR19277:SF125">
    <property type="entry name" value="B6"/>
    <property type="match status" value="1"/>
</dbReference>
<keyword evidence="9" id="KW-0472">Membrane</keyword>
<feature type="compositionally biased region" description="Low complexity" evidence="8">
    <location>
        <begin position="854"/>
        <end position="868"/>
    </location>
</feature>
<dbReference type="EMBL" id="CAXHTA020000016">
    <property type="protein sequence ID" value="CAL5226969.1"/>
    <property type="molecule type" value="Genomic_DNA"/>
</dbReference>
<feature type="region of interest" description="Disordered" evidence="8">
    <location>
        <begin position="197"/>
        <end position="218"/>
    </location>
</feature>
<evidence type="ECO:0000256" key="4">
    <source>
        <dbReference type="ARBA" id="ARBA00022737"/>
    </source>
</evidence>
<dbReference type="NCBIfam" id="TIGR02232">
    <property type="entry name" value="myxo_disulf_rpt"/>
    <property type="match status" value="1"/>
</dbReference>
<organism evidence="11 12">
    <name type="scientific">Coccomyxa viridis</name>
    <dbReference type="NCBI Taxonomy" id="1274662"/>
    <lineage>
        <taxon>Eukaryota</taxon>
        <taxon>Viridiplantae</taxon>
        <taxon>Chlorophyta</taxon>
        <taxon>core chlorophytes</taxon>
        <taxon>Trebouxiophyceae</taxon>
        <taxon>Trebouxiophyceae incertae sedis</taxon>
        <taxon>Coccomyxaceae</taxon>
        <taxon>Coccomyxa</taxon>
    </lineage>
</organism>
<feature type="transmembrane region" description="Helical" evidence="9">
    <location>
        <begin position="871"/>
        <end position="893"/>
    </location>
</feature>
<evidence type="ECO:0000256" key="9">
    <source>
        <dbReference type="SAM" id="Phobius"/>
    </source>
</evidence>
<dbReference type="SMART" id="SM00159">
    <property type="entry name" value="PTX"/>
    <property type="match status" value="1"/>
</dbReference>
<reference evidence="11 12" key="1">
    <citation type="submission" date="2024-06" db="EMBL/GenBank/DDBJ databases">
        <authorList>
            <person name="Kraege A."/>
            <person name="Thomma B."/>
        </authorList>
    </citation>
    <scope>NUCLEOTIDE SEQUENCE [LARGE SCALE GENOMIC DNA]</scope>
</reference>
<gene>
    <name evidence="11" type="primary">g9854</name>
    <name evidence="11" type="ORF">VP750_LOCUS8875</name>
</gene>
<evidence type="ECO:0000256" key="1">
    <source>
        <dbReference type="ARBA" id="ARBA00001913"/>
    </source>
</evidence>
<dbReference type="InterPro" id="IPR001759">
    <property type="entry name" value="PTX_dom"/>
</dbReference>
<evidence type="ECO:0000256" key="6">
    <source>
        <dbReference type="ARBA" id="ARBA00023157"/>
    </source>
</evidence>
<evidence type="ECO:0000256" key="3">
    <source>
        <dbReference type="ARBA" id="ARBA00022729"/>
    </source>
</evidence>
<sequence>MSYALDSTQTNPRLRDTDYNHFVIFDPFNVIACHDFEYLDLFPDPQKASCMSAWNRTYTASFLSDDAEWHHLAVTWTRQYNGRMRIFKDGLMMSEIASNKVTPLQAGGALMLGGEQDCYGGCTDAGQAFYGLMDEVRLWRTERTKDEILRYMRISGGDALMDQSQDMIAYWDFNEPDDDSGGSSAKTQVHQVAKDISGHGNDLPLVRPPRRHDLTVDKSGSRFDTGGLEFTNNYAFNPGMVNMPRDDFTVEFWAKTPEYRDRTSGNSFQSFFSYATHTEKDSTFLGGVSDSVFTDDAIRIEKYYDEFRKKPDLKGLDIETRGSITVHINSNRDGNGRHYENWLDYAVNWVDDDWHHVAVSWEGHTGLATLYFDGKEVAPFWRASGGQVDQQYPSKGGVDKHVAAGTARFDHGSLVLGQNQECYGACFSPSQSLDGTLAAVRVWNTVRTADEVKNNMYTEQPSNDGGLAVMYTFKASDISTATNGKESVREARGSQDNKLELWGDAPRYEYSSVPLMNQDGTRPVKDARAGDRGHALMLNDKQAVILNNFQDWPSAAITVEFWMWSVDRCRRGVPISYATGGYEKADNSFLILNYNDWGISIMEDEGRISDHTAGIAATDGSWHHIAVSWSSHDGLATLYDNGHKLWSVVRAQGKTMPTGGTLIIGREQDCEGGCFDSAPGASGKLDPITSQEYGSQDFFGVIDELRIWRTVRTEEQIREGMGTALQRIGQNPEGTVGNGVSNDDPELVAYWTFDEGRGYVVHDVTKRGHDLYLTSEPHWEAVRWLTECGNGIVEGEEQCDDGNLAGGDGCSAVCKIEKGWKCTGENPSECWPCTDPKDCSSNSHHSDGFDNDDGGPPSRGKPRSSGSSHTGLIVTAVICSVIIVSFLGVGLLYRQALLEAFPGVEEGVRSLGDRLRGRRRSSLYQGLGSLDPEENLEIGPEFVGATRHPQGPYEPLRGPENGHS</sequence>
<proteinExistence type="predicted"/>
<protein>
    <submittedName>
        <fullName evidence="11">G9854 protein</fullName>
    </submittedName>
</protein>
<dbReference type="InterPro" id="IPR011936">
    <property type="entry name" value="Myxo_disulph_rpt"/>
</dbReference>
<evidence type="ECO:0000256" key="7">
    <source>
        <dbReference type="ARBA" id="ARBA00023180"/>
    </source>
</evidence>
<dbReference type="Pfam" id="PF13385">
    <property type="entry name" value="Laminin_G_3"/>
    <property type="match status" value="1"/>
</dbReference>
<keyword evidence="5" id="KW-0106">Calcium</keyword>
<dbReference type="Proteomes" id="UP001497392">
    <property type="component" value="Unassembled WGS sequence"/>
</dbReference>
<comment type="caution">
    <text evidence="11">The sequence shown here is derived from an EMBL/GenBank/DDBJ whole genome shotgun (WGS) entry which is preliminary data.</text>
</comment>
<dbReference type="InterPro" id="IPR051360">
    <property type="entry name" value="Neuronal_Pentraxin_Related"/>
</dbReference>
<evidence type="ECO:0000313" key="12">
    <source>
        <dbReference type="Proteomes" id="UP001497392"/>
    </source>
</evidence>
<keyword evidence="4" id="KW-0677">Repeat</keyword>
<keyword evidence="7" id="KW-0325">Glycoprotein</keyword>
<name>A0ABP1G4C5_9CHLO</name>
<feature type="domain" description="Pentraxin (PTX)" evidence="10">
    <location>
        <begin position="527"/>
        <end position="748"/>
    </location>
</feature>
<keyword evidence="6" id="KW-1015">Disulfide bond</keyword>
<feature type="region of interest" description="Disordered" evidence="8">
    <location>
        <begin position="842"/>
        <end position="868"/>
    </location>
</feature>
<accession>A0ABP1G4C5</accession>
<feature type="region of interest" description="Disordered" evidence="8">
    <location>
        <begin position="939"/>
        <end position="964"/>
    </location>
</feature>
<keyword evidence="2" id="KW-0479">Metal-binding</keyword>
<dbReference type="SUPFAM" id="SSF49899">
    <property type="entry name" value="Concanavalin A-like lectins/glucanases"/>
    <property type="match status" value="3"/>
</dbReference>
<dbReference type="Pfam" id="PF00354">
    <property type="entry name" value="Pentaxin"/>
    <property type="match status" value="2"/>
</dbReference>
<keyword evidence="12" id="KW-1185">Reference proteome</keyword>
<evidence type="ECO:0000259" key="10">
    <source>
        <dbReference type="SMART" id="SM00159"/>
    </source>
</evidence>
<dbReference type="Pfam" id="PF13948">
    <property type="entry name" value="DUF4215"/>
    <property type="match status" value="1"/>
</dbReference>
<evidence type="ECO:0000256" key="8">
    <source>
        <dbReference type="SAM" id="MobiDB-lite"/>
    </source>
</evidence>